<evidence type="ECO:0000313" key="2">
    <source>
        <dbReference type="EMBL" id="PLW44271.1"/>
    </source>
</evidence>
<dbReference type="InterPro" id="IPR036928">
    <property type="entry name" value="AS_sf"/>
</dbReference>
<dbReference type="OrthoDB" id="6428749at2759"/>
<dbReference type="Gene3D" id="3.90.1300.10">
    <property type="entry name" value="Amidase signature (AS) domain"/>
    <property type="match status" value="1"/>
</dbReference>
<evidence type="ECO:0000313" key="4">
    <source>
        <dbReference type="Proteomes" id="UP000235392"/>
    </source>
</evidence>
<evidence type="ECO:0008006" key="5">
    <source>
        <dbReference type="Google" id="ProtNLM"/>
    </source>
</evidence>
<name>A0A2N5T710_9BASI</name>
<gene>
    <name evidence="1" type="ORF">PCANC_05049</name>
    <name evidence="2" type="ORF">PCASD_03837</name>
</gene>
<dbReference type="STRING" id="200324.A0A2N5T710"/>
<organism evidence="1 3">
    <name type="scientific">Puccinia coronata f. sp. avenae</name>
    <dbReference type="NCBI Taxonomy" id="200324"/>
    <lineage>
        <taxon>Eukaryota</taxon>
        <taxon>Fungi</taxon>
        <taxon>Dikarya</taxon>
        <taxon>Basidiomycota</taxon>
        <taxon>Pucciniomycotina</taxon>
        <taxon>Pucciniomycetes</taxon>
        <taxon>Pucciniales</taxon>
        <taxon>Pucciniaceae</taxon>
        <taxon>Puccinia</taxon>
    </lineage>
</organism>
<keyword evidence="3" id="KW-1185">Reference proteome</keyword>
<reference evidence="3 4" key="1">
    <citation type="submission" date="2017-11" db="EMBL/GenBank/DDBJ databases">
        <title>De novo assembly and phasing of dikaryotic genomes from two isolates of Puccinia coronata f. sp. avenae, the causal agent of oat crown rust.</title>
        <authorList>
            <person name="Miller M.E."/>
            <person name="Zhang Y."/>
            <person name="Omidvar V."/>
            <person name="Sperschneider J."/>
            <person name="Schwessinger B."/>
            <person name="Raley C."/>
            <person name="Palmer J.M."/>
            <person name="Garnica D."/>
            <person name="Upadhyaya N."/>
            <person name="Rathjen J."/>
            <person name="Taylor J.M."/>
            <person name="Park R.F."/>
            <person name="Dodds P.N."/>
            <person name="Hirsch C.D."/>
            <person name="Kianian S.F."/>
            <person name="Figueroa M."/>
        </authorList>
    </citation>
    <scope>NUCLEOTIDE SEQUENCE [LARGE SCALE GENOMIC DNA]</scope>
    <source>
        <strain evidence="1">12NC29</strain>
        <strain evidence="2">12SD80</strain>
    </source>
</reference>
<dbReference type="SUPFAM" id="SSF75304">
    <property type="entry name" value="Amidase signature (AS) enzymes"/>
    <property type="match status" value="1"/>
</dbReference>
<dbReference type="Proteomes" id="UP000235392">
    <property type="component" value="Unassembled WGS sequence"/>
</dbReference>
<dbReference type="Proteomes" id="UP000235388">
    <property type="component" value="Unassembled WGS sequence"/>
</dbReference>
<dbReference type="EMBL" id="PGCI01000059">
    <property type="protein sequence ID" value="PLW44271.1"/>
    <property type="molecule type" value="Genomic_DNA"/>
</dbReference>
<dbReference type="EMBL" id="PGCJ01000785">
    <property type="protein sequence ID" value="PLW21277.1"/>
    <property type="molecule type" value="Genomic_DNA"/>
</dbReference>
<sequence>MTRGARPQAMMAQVPKLLPSVEESEGLPVGIQLVCGIWEEEKTLALMGVIERCWNNHPNQIAPLSRPGDFIAAKQRLVNGGSDS</sequence>
<dbReference type="AlphaFoldDB" id="A0A2N5T710"/>
<accession>A0A2N5T710</accession>
<proteinExistence type="predicted"/>
<comment type="caution">
    <text evidence="1">The sequence shown here is derived from an EMBL/GenBank/DDBJ whole genome shotgun (WGS) entry which is preliminary data.</text>
</comment>
<evidence type="ECO:0000313" key="1">
    <source>
        <dbReference type="EMBL" id="PLW21277.1"/>
    </source>
</evidence>
<protein>
    <recommendedName>
        <fullName evidence="5">Amidase domain-containing protein</fullName>
    </recommendedName>
</protein>
<evidence type="ECO:0000313" key="3">
    <source>
        <dbReference type="Proteomes" id="UP000235388"/>
    </source>
</evidence>